<gene>
    <name evidence="3" type="ORF">SNE40_003243</name>
</gene>
<evidence type="ECO:0000313" key="4">
    <source>
        <dbReference type="Proteomes" id="UP001347796"/>
    </source>
</evidence>
<dbReference type="GO" id="GO:0043565">
    <property type="term" value="F:sequence-specific DNA binding"/>
    <property type="evidence" value="ECO:0007669"/>
    <property type="project" value="InterPro"/>
</dbReference>
<comment type="caution">
    <text evidence="3">The sequence shown here is derived from an EMBL/GenBank/DDBJ whole genome shotgun (WGS) entry which is preliminary data.</text>
</comment>
<dbReference type="EMBL" id="JAZGQO010000002">
    <property type="protein sequence ID" value="KAK6191596.1"/>
    <property type="molecule type" value="Genomic_DNA"/>
</dbReference>
<accession>A0AAN8K7G2</accession>
<dbReference type="InterPro" id="IPR013761">
    <property type="entry name" value="SAM/pointed_sf"/>
</dbReference>
<dbReference type="SUPFAM" id="SSF47769">
    <property type="entry name" value="SAM/Pointed domain"/>
    <property type="match status" value="1"/>
</dbReference>
<dbReference type="AlphaFoldDB" id="A0AAN8K7G2"/>
<feature type="domain" description="PNT" evidence="2">
    <location>
        <begin position="1"/>
        <end position="90"/>
    </location>
</feature>
<sequence length="122" mass="13955">MFDFISARDKKLRWTILHPDHWTKNEVQDWLKCVLEKNKITGNDKYAILEAFDDVDGHQLIKMSAANFKDLDMEYGELLFKTFKGLLPSHDQQFTEPSPDSCEESAGTSSKFASGSSQKPHT</sequence>
<name>A0AAN8K7G2_PATCE</name>
<keyword evidence="4" id="KW-1185">Reference proteome</keyword>
<proteinExistence type="predicted"/>
<dbReference type="Proteomes" id="UP001347796">
    <property type="component" value="Unassembled WGS sequence"/>
</dbReference>
<evidence type="ECO:0000313" key="3">
    <source>
        <dbReference type="EMBL" id="KAK6191596.1"/>
    </source>
</evidence>
<feature type="region of interest" description="Disordered" evidence="1">
    <location>
        <begin position="90"/>
        <end position="122"/>
    </location>
</feature>
<dbReference type="InterPro" id="IPR003118">
    <property type="entry name" value="Pointed_dom"/>
</dbReference>
<protein>
    <recommendedName>
        <fullName evidence="2">PNT domain-containing protein</fullName>
    </recommendedName>
</protein>
<dbReference type="Gene3D" id="1.10.150.50">
    <property type="entry name" value="Transcription Factor, Ets-1"/>
    <property type="match status" value="1"/>
</dbReference>
<reference evidence="3 4" key="1">
    <citation type="submission" date="2024-01" db="EMBL/GenBank/DDBJ databases">
        <title>The genome of the rayed Mediterranean limpet Patella caerulea (Linnaeus, 1758).</title>
        <authorList>
            <person name="Anh-Thu Weber A."/>
            <person name="Halstead-Nussloch G."/>
        </authorList>
    </citation>
    <scope>NUCLEOTIDE SEQUENCE [LARGE SCALE GENOMIC DNA]</scope>
    <source>
        <strain evidence="3">AATW-2023a</strain>
        <tissue evidence="3">Whole specimen</tissue>
    </source>
</reference>
<feature type="compositionally biased region" description="Polar residues" evidence="1">
    <location>
        <begin position="106"/>
        <end position="122"/>
    </location>
</feature>
<organism evidence="3 4">
    <name type="scientific">Patella caerulea</name>
    <name type="common">Rayed Mediterranean limpet</name>
    <dbReference type="NCBI Taxonomy" id="87958"/>
    <lineage>
        <taxon>Eukaryota</taxon>
        <taxon>Metazoa</taxon>
        <taxon>Spiralia</taxon>
        <taxon>Lophotrochozoa</taxon>
        <taxon>Mollusca</taxon>
        <taxon>Gastropoda</taxon>
        <taxon>Patellogastropoda</taxon>
        <taxon>Patelloidea</taxon>
        <taxon>Patellidae</taxon>
        <taxon>Patella</taxon>
    </lineage>
</organism>
<evidence type="ECO:0000256" key="1">
    <source>
        <dbReference type="SAM" id="MobiDB-lite"/>
    </source>
</evidence>
<evidence type="ECO:0000259" key="2">
    <source>
        <dbReference type="PROSITE" id="PS51433"/>
    </source>
</evidence>
<dbReference type="PROSITE" id="PS51433">
    <property type="entry name" value="PNT"/>
    <property type="match status" value="1"/>
</dbReference>
<dbReference type="Pfam" id="PF02198">
    <property type="entry name" value="SAM_PNT"/>
    <property type="match status" value="1"/>
</dbReference>